<dbReference type="GO" id="GO:0043565">
    <property type="term" value="F:sequence-specific DNA binding"/>
    <property type="evidence" value="ECO:0007669"/>
    <property type="project" value="InterPro"/>
</dbReference>
<protein>
    <submittedName>
        <fullName evidence="4">AraC family transcriptional regulator</fullName>
    </submittedName>
</protein>
<dbReference type="Gene3D" id="3.40.50.880">
    <property type="match status" value="1"/>
</dbReference>
<evidence type="ECO:0000259" key="3">
    <source>
        <dbReference type="PROSITE" id="PS01124"/>
    </source>
</evidence>
<dbReference type="InterPro" id="IPR052158">
    <property type="entry name" value="INH-QAR"/>
</dbReference>
<name>A0A432YRA6_9GAMM</name>
<dbReference type="EMBL" id="PIQA01000007">
    <property type="protein sequence ID" value="RUO64106.1"/>
    <property type="molecule type" value="Genomic_DNA"/>
</dbReference>
<dbReference type="SUPFAM" id="SSF52317">
    <property type="entry name" value="Class I glutamine amidotransferase-like"/>
    <property type="match status" value="1"/>
</dbReference>
<dbReference type="Gene3D" id="1.10.10.60">
    <property type="entry name" value="Homeodomain-like"/>
    <property type="match status" value="1"/>
</dbReference>
<dbReference type="PANTHER" id="PTHR43130">
    <property type="entry name" value="ARAC-FAMILY TRANSCRIPTIONAL REGULATOR"/>
    <property type="match status" value="1"/>
</dbReference>
<keyword evidence="1" id="KW-0805">Transcription regulation</keyword>
<dbReference type="Pfam" id="PF12833">
    <property type="entry name" value="HTH_18"/>
    <property type="match status" value="1"/>
</dbReference>
<dbReference type="PROSITE" id="PS01124">
    <property type="entry name" value="HTH_ARAC_FAMILY_2"/>
    <property type="match status" value="1"/>
</dbReference>
<gene>
    <name evidence="4" type="ORF">CWI73_09265</name>
</gene>
<dbReference type="Proteomes" id="UP000288361">
    <property type="component" value="Unassembled WGS sequence"/>
</dbReference>
<dbReference type="InterPro" id="IPR018060">
    <property type="entry name" value="HTH_AraC"/>
</dbReference>
<accession>A0A432YRA6</accession>
<dbReference type="AlphaFoldDB" id="A0A432YRA6"/>
<evidence type="ECO:0000256" key="2">
    <source>
        <dbReference type="ARBA" id="ARBA00023163"/>
    </source>
</evidence>
<evidence type="ECO:0000313" key="5">
    <source>
        <dbReference type="Proteomes" id="UP000288361"/>
    </source>
</evidence>
<dbReference type="CDD" id="cd03136">
    <property type="entry name" value="GATase1_AraC_ArgR_like"/>
    <property type="match status" value="1"/>
</dbReference>
<dbReference type="InterPro" id="IPR009057">
    <property type="entry name" value="Homeodomain-like_sf"/>
</dbReference>
<dbReference type="InterPro" id="IPR029062">
    <property type="entry name" value="Class_I_gatase-like"/>
</dbReference>
<dbReference type="RefSeq" id="WP_126752528.1">
    <property type="nucleotide sequence ID" value="NZ_JBHUMT010000015.1"/>
</dbReference>
<feature type="domain" description="HTH araC/xylS-type" evidence="3">
    <location>
        <begin position="237"/>
        <end position="335"/>
    </location>
</feature>
<evidence type="ECO:0000256" key="1">
    <source>
        <dbReference type="ARBA" id="ARBA00023015"/>
    </source>
</evidence>
<dbReference type="SMART" id="SM00342">
    <property type="entry name" value="HTH_ARAC"/>
    <property type="match status" value="1"/>
</dbReference>
<evidence type="ECO:0000313" key="4">
    <source>
        <dbReference type="EMBL" id="RUO64106.1"/>
    </source>
</evidence>
<dbReference type="InterPro" id="IPR002818">
    <property type="entry name" value="DJ-1/PfpI"/>
</dbReference>
<dbReference type="GO" id="GO:0003700">
    <property type="term" value="F:DNA-binding transcription factor activity"/>
    <property type="evidence" value="ECO:0007669"/>
    <property type="project" value="InterPro"/>
</dbReference>
<proteinExistence type="predicted"/>
<organism evidence="4 5">
    <name type="scientific">Idiomarina piscisalsi</name>
    <dbReference type="NCBI Taxonomy" id="1096243"/>
    <lineage>
        <taxon>Bacteria</taxon>
        <taxon>Pseudomonadati</taxon>
        <taxon>Pseudomonadota</taxon>
        <taxon>Gammaproteobacteria</taxon>
        <taxon>Alteromonadales</taxon>
        <taxon>Idiomarinaceae</taxon>
        <taxon>Idiomarina</taxon>
    </lineage>
</organism>
<dbReference type="SUPFAM" id="SSF46689">
    <property type="entry name" value="Homeodomain-like"/>
    <property type="match status" value="2"/>
</dbReference>
<dbReference type="PANTHER" id="PTHR43130:SF3">
    <property type="entry name" value="HTH-TYPE TRANSCRIPTIONAL REGULATOR RV1931C"/>
    <property type="match status" value="1"/>
</dbReference>
<comment type="caution">
    <text evidence="4">The sequence shown here is derived from an EMBL/GenBank/DDBJ whole genome shotgun (WGS) entry which is preliminary data.</text>
</comment>
<sequence length="339" mass="38085">MDSKQCDYNLSDNFLPPKFGDSDTIHIAFILVDQFSLFALACISEPLRVANRLSGEHLFEFSFVTDTGKPATASNGMKIDADYRIDTCPDDYQTFIVVSGFDPYEHASHELYAELRRLAANGYSLGGVDTGAQLLIKAGVMSGQRTTMHWEAASSFKEGHPTVQVVPERFLIEENRISSSGGLSSLDMMLNIIWASHSYELAADVAEQFMYHRILGANDSQRMKLRNRLMTTNRKLIKAVSLMEDNLTSNLSIREIAEKALVSQRELERLFAKELNTTPKKYYRKLRLEHARQLLHQTELSVLEVSLACGFSSAAYLSAIYKDEFGIQPSKDRGLLHAP</sequence>
<dbReference type="Pfam" id="PF01965">
    <property type="entry name" value="DJ-1_PfpI"/>
    <property type="match status" value="1"/>
</dbReference>
<reference evidence="4 5" key="1">
    <citation type="journal article" date="2011" name="Front. Microbiol.">
        <title>Genomic signatures of strain selection and enhancement in Bacillus atrophaeus var. globigii, a historical biowarfare simulant.</title>
        <authorList>
            <person name="Gibbons H.S."/>
            <person name="Broomall S.M."/>
            <person name="McNew L.A."/>
            <person name="Daligault H."/>
            <person name="Chapman C."/>
            <person name="Bruce D."/>
            <person name="Karavis M."/>
            <person name="Krepps M."/>
            <person name="McGregor P.A."/>
            <person name="Hong C."/>
            <person name="Park K.H."/>
            <person name="Akmal A."/>
            <person name="Feldman A."/>
            <person name="Lin J.S."/>
            <person name="Chang W.E."/>
            <person name="Higgs B.W."/>
            <person name="Demirev P."/>
            <person name="Lindquist J."/>
            <person name="Liem A."/>
            <person name="Fochler E."/>
            <person name="Read T.D."/>
            <person name="Tapia R."/>
            <person name="Johnson S."/>
            <person name="Bishop-Lilly K.A."/>
            <person name="Detter C."/>
            <person name="Han C."/>
            <person name="Sozhamannan S."/>
            <person name="Rosenzweig C.N."/>
            <person name="Skowronski E.W."/>
        </authorList>
    </citation>
    <scope>NUCLEOTIDE SEQUENCE [LARGE SCALE GENOMIC DNA]</scope>
    <source>
        <strain evidence="4 5">TPS4-2</strain>
    </source>
</reference>
<keyword evidence="2" id="KW-0804">Transcription</keyword>